<dbReference type="RefSeq" id="WP_042007633.1">
    <property type="nucleotide sequence ID" value="NZ_CDOH01000120.1"/>
</dbReference>
<evidence type="ECO:0000313" key="4">
    <source>
        <dbReference type="Proteomes" id="UP000045051"/>
    </source>
</evidence>
<dbReference type="SUPFAM" id="SSF158446">
    <property type="entry name" value="IVS-encoded protein-like"/>
    <property type="match status" value="1"/>
</dbReference>
<dbReference type="PANTHER" id="PTHR38471:SF2">
    <property type="entry name" value="FOUR HELIX BUNDLE PROTEIN"/>
    <property type="match status" value="1"/>
</dbReference>
<evidence type="ECO:0000313" key="3">
    <source>
        <dbReference type="Proteomes" id="UP000038200"/>
    </source>
</evidence>
<dbReference type="Proteomes" id="UP000038200">
    <property type="component" value="Unassembled WGS sequence"/>
</dbReference>
<protein>
    <submittedName>
        <fullName evidence="2">S23 ribosomal protein</fullName>
    </submittedName>
</protein>
<dbReference type="Pfam" id="PF05635">
    <property type="entry name" value="23S_rRNA_IVP"/>
    <property type="match status" value="1"/>
</dbReference>
<dbReference type="OrthoDB" id="9811959at2"/>
<dbReference type="EMBL" id="CDOL01000221">
    <property type="protein sequence ID" value="CEN52954.1"/>
    <property type="molecule type" value="Genomic_DNA"/>
</dbReference>
<keyword evidence="2" id="KW-0687">Ribonucleoprotein</keyword>
<keyword evidence="4" id="KW-1185">Reference proteome</keyword>
<accession>A0A0B7IQR7</accession>
<dbReference type="NCBIfam" id="TIGR02436">
    <property type="entry name" value="four helix bundle protein"/>
    <property type="match status" value="1"/>
</dbReference>
<dbReference type="PANTHER" id="PTHR38471">
    <property type="entry name" value="FOUR HELIX BUNDLE PROTEIN"/>
    <property type="match status" value="1"/>
</dbReference>
<name>A0A0B7IQR7_9FLAO</name>
<dbReference type="STRING" id="1848903.CCAND38_210023"/>
<dbReference type="AlphaFoldDB" id="A0A0B7IQR7"/>
<reference evidence="3 4" key="1">
    <citation type="submission" date="2015-01" db="EMBL/GenBank/DDBJ databases">
        <authorList>
            <person name="MANFREDI Pablo"/>
        </authorList>
    </citation>
    <scope>NUCLEOTIDE SEQUENCE [LARGE SCALE GENOMIC DNA]</scope>
    <source>
        <strain evidence="1 4">CcD38</strain>
        <strain evidence="2 3">CcD93</strain>
    </source>
</reference>
<sequence length="122" mass="14444">MAQEFESFRVYKETLALTQKVFELLNHQHLKNEFEFSNQMKRAVLSISNNIAEGSEYNNNAQFVRFLKYAKGSCAEVRNMLNICNEIYHINTEDLKEHCREISVQLSKFIDYLKNNDNKRSK</sequence>
<evidence type="ECO:0000313" key="1">
    <source>
        <dbReference type="EMBL" id="CEN45018.1"/>
    </source>
</evidence>
<dbReference type="InterPro" id="IPR036583">
    <property type="entry name" value="23S_rRNA_IVS_sf"/>
</dbReference>
<keyword evidence="2" id="KW-0689">Ribosomal protein</keyword>
<dbReference type="EMBL" id="CDOI01000124">
    <property type="protein sequence ID" value="CEN45018.1"/>
    <property type="molecule type" value="Genomic_DNA"/>
</dbReference>
<gene>
    <name evidence="1" type="ORF">CCAND38_210023</name>
    <name evidence="2" type="ORF">CCAND93_330008</name>
</gene>
<evidence type="ECO:0000313" key="2">
    <source>
        <dbReference type="EMBL" id="CEN52954.1"/>
    </source>
</evidence>
<dbReference type="Gene3D" id="1.20.1440.60">
    <property type="entry name" value="23S rRNA-intervening sequence"/>
    <property type="match status" value="1"/>
</dbReference>
<proteinExistence type="predicted"/>
<organism evidence="2 3">
    <name type="scientific">Capnocytophaga canis</name>
    <dbReference type="NCBI Taxonomy" id="1848903"/>
    <lineage>
        <taxon>Bacteria</taxon>
        <taxon>Pseudomonadati</taxon>
        <taxon>Bacteroidota</taxon>
        <taxon>Flavobacteriia</taxon>
        <taxon>Flavobacteriales</taxon>
        <taxon>Flavobacteriaceae</taxon>
        <taxon>Capnocytophaga</taxon>
    </lineage>
</organism>
<dbReference type="Proteomes" id="UP000045051">
    <property type="component" value="Unassembled WGS sequence"/>
</dbReference>
<dbReference type="InterPro" id="IPR012657">
    <property type="entry name" value="23S_rRNA-intervening_sequence"/>
</dbReference>
<dbReference type="GO" id="GO:0005840">
    <property type="term" value="C:ribosome"/>
    <property type="evidence" value="ECO:0007669"/>
    <property type="project" value="UniProtKB-KW"/>
</dbReference>